<accession>A0AAQ6AKW5</accession>
<dbReference type="InterPro" id="IPR015212">
    <property type="entry name" value="RGS-like_dom"/>
</dbReference>
<name>A0AAQ6AKW5_AMPOC</name>
<feature type="chain" id="PRO_5043557497" description="Rho guanine nucleotide exchange factor (GEF) 12a" evidence="10">
    <location>
        <begin position="22"/>
        <end position="1139"/>
    </location>
</feature>
<keyword evidence="3" id="KW-0343">GTPase activation</keyword>
<dbReference type="InterPro" id="IPR035899">
    <property type="entry name" value="DBL_dom_sf"/>
</dbReference>
<dbReference type="InterPro" id="IPR036034">
    <property type="entry name" value="PDZ_sf"/>
</dbReference>
<dbReference type="SUPFAM" id="SSF48097">
    <property type="entry name" value="Regulator of G-protein signaling, RGS"/>
    <property type="match status" value="1"/>
</dbReference>
<dbReference type="InterPro" id="IPR001478">
    <property type="entry name" value="PDZ"/>
</dbReference>
<evidence type="ECO:0000256" key="1">
    <source>
        <dbReference type="ARBA" id="ARBA00004370"/>
    </source>
</evidence>
<feature type="domain" description="DH" evidence="11">
    <location>
        <begin position="659"/>
        <end position="848"/>
    </location>
</feature>
<evidence type="ECO:0000256" key="6">
    <source>
        <dbReference type="ARBA" id="ARBA00022658"/>
    </source>
</evidence>
<evidence type="ECO:0000259" key="11">
    <source>
        <dbReference type="PROSITE" id="PS50010"/>
    </source>
</evidence>
<dbReference type="SUPFAM" id="SSF50729">
    <property type="entry name" value="PH domain-like"/>
    <property type="match status" value="1"/>
</dbReference>
<dbReference type="SUPFAM" id="SSF48065">
    <property type="entry name" value="DBL homology domain (DH-domain)"/>
    <property type="match status" value="1"/>
</dbReference>
<dbReference type="AlphaFoldDB" id="A0AAQ6AKW5"/>
<dbReference type="InterPro" id="IPR001331">
    <property type="entry name" value="GDS_CDC24_CS"/>
</dbReference>
<reference evidence="13 14" key="1">
    <citation type="submission" date="2022-01" db="EMBL/GenBank/DDBJ databases">
        <title>A chromosome-scale genome assembly of the false clownfish, Amphiprion ocellaris.</title>
        <authorList>
            <person name="Ryu T."/>
        </authorList>
    </citation>
    <scope>NUCLEOTIDE SEQUENCE [LARGE SCALE GENOMIC DNA]</scope>
</reference>
<evidence type="ECO:0000256" key="7">
    <source>
        <dbReference type="ARBA" id="ARBA00023054"/>
    </source>
</evidence>
<dbReference type="Gene3D" id="1.10.167.10">
    <property type="entry name" value="Regulator of G-protein Signalling 4, domain 2"/>
    <property type="match status" value="1"/>
</dbReference>
<evidence type="ECO:0000256" key="9">
    <source>
        <dbReference type="SAM" id="MobiDB-lite"/>
    </source>
</evidence>
<dbReference type="Pfam" id="PF00595">
    <property type="entry name" value="PDZ"/>
    <property type="match status" value="1"/>
</dbReference>
<dbReference type="GO" id="GO:0005096">
    <property type="term" value="F:GTPase activator activity"/>
    <property type="evidence" value="ECO:0007669"/>
    <property type="project" value="UniProtKB-KW"/>
</dbReference>
<comment type="subcellular location">
    <subcellularLocation>
        <location evidence="2">Cytoplasm</location>
    </subcellularLocation>
    <subcellularLocation>
        <location evidence="1">Membrane</location>
    </subcellularLocation>
</comment>
<dbReference type="GO" id="GO:0005737">
    <property type="term" value="C:cytoplasm"/>
    <property type="evidence" value="ECO:0007669"/>
    <property type="project" value="UniProtKB-SubCell"/>
</dbReference>
<dbReference type="GO" id="GO:0035556">
    <property type="term" value="P:intracellular signal transduction"/>
    <property type="evidence" value="ECO:0007669"/>
    <property type="project" value="InterPro"/>
</dbReference>
<feature type="compositionally biased region" description="Polar residues" evidence="9">
    <location>
        <begin position="532"/>
        <end position="560"/>
    </location>
</feature>
<evidence type="ECO:0000256" key="8">
    <source>
        <dbReference type="ARBA" id="ARBA00023136"/>
    </source>
</evidence>
<dbReference type="Proteomes" id="UP001501940">
    <property type="component" value="Chromosome 7"/>
</dbReference>
<dbReference type="FunFam" id="1.20.900.10:FF:000006">
    <property type="entry name" value="Rho guanine nucleotide exchange factor (GEF) 11"/>
    <property type="match status" value="1"/>
</dbReference>
<evidence type="ECO:0000256" key="10">
    <source>
        <dbReference type="SAM" id="SignalP"/>
    </source>
</evidence>
<keyword evidence="4" id="KW-0963">Cytoplasm</keyword>
<reference evidence="13" key="2">
    <citation type="submission" date="2025-08" db="UniProtKB">
        <authorList>
            <consortium name="Ensembl"/>
        </authorList>
    </citation>
    <scope>IDENTIFICATION</scope>
</reference>
<dbReference type="Gene3D" id="2.30.42.10">
    <property type="match status" value="1"/>
</dbReference>
<dbReference type="SMART" id="SM00228">
    <property type="entry name" value="PDZ"/>
    <property type="match status" value="1"/>
</dbReference>
<dbReference type="Pfam" id="PF09128">
    <property type="entry name" value="RGS-like"/>
    <property type="match status" value="1"/>
</dbReference>
<dbReference type="PROSITE" id="PS50010">
    <property type="entry name" value="DH_2"/>
    <property type="match status" value="1"/>
</dbReference>
<sequence length="1139" mass="128709">MCIAFIFLFIFLLSLINPTRGNSDFCISPQLGKSERRVSHSLVQRCVIIQKDENGFGLTVSGDNPVFVQLVKEDGAAMRAGVQTGDRIIKVNGTLVTHSNHIEVVKLIKSGSYVALTVLGRPPGLAQIPLPEAEPEMLGVSISSPNSPALQMCFNLPFYFSPQDENSVCNQKADILQKMLSKEQQELQAMKEEYSRNPSPKLLKDIQEAKKHIPQLQGQLFRVTGTTQVPTNMQIYSPSSSRLVSQIIGAEDDYFDSDQEQTNGQCNSFNTIEQLKSRPAHLAAFLHHVISQFDPAPVLCYLYADLYKQTNSKETRRVFMDLHTFFIDRGNLKVAVPESVSSDLDRRRTELIPEEINRQHVQTLQDSLLPDIQRNLEDFRQKRSMGLTVAEVELARLDQERVRDRVTLERERSYAENIITKIEDILTTMQYVIYTYMKHLGVRVKEPRSLESKRVRISFLPKIKKSIKTEKEGEEKVKKPRFPSILGPQRRPSRNEAASGNKALDGRPRPQKQLSQPTLGASEHMETGHLRGSQSSEGSELTHSMSVNASSPNSAFYSTESSRDADIGELQDKQEKDSGGCCRECLLTCFLSVRWDSHLWPFQAELKANYLSCLRLEGLGAADVQSEDDQGTDSEHDPPNWQQLVGREVLAGLRPHEIKRQEVINELFYTERAHVRMLKVLDHVFYQKLSKEAILPPADIKNIFTNLEEILQLHVSILEQMAAVRKRNESSVIDQIGDDLLSWFGSGEEEKIKQAVGTFCSNQPFALEIIKTKKKDSRFTSFIQEAESNRLCRRLQLKDLIPIEMQRLTKYPLLLDNIVKYTDNAVEKDKVKQAADCCRKILSHVNQAVKESEDKQRLEDYQRRLDLSSLKQTDNPMILELKNLDLTKRTMVHEGPLSWKVNKDKTIELYTLLLEDILVLLQKQDERLILKCHSKNLAGTADTKHIFSPIIKLNTVLVRSVATDNKSFFVLSMSDNGAQIYELMAPTVSDQRTMFPLRADEALKTCKHTEQTCATYPLNEPTVLSYGMKKCKISLSAACPSVAALKQVLVTQLMSQEAAEQTKRSTGARLLRTTSLRTPIDSRARVMVHNGSEKNSSQTEDLAQDLGSGDTGFFDSPEDYGEPGQTLHCCFTEIKSAVS</sequence>
<dbReference type="CDD" id="cd00160">
    <property type="entry name" value="RhoGEF"/>
    <property type="match status" value="1"/>
</dbReference>
<dbReference type="PROSITE" id="PS50106">
    <property type="entry name" value="PDZ"/>
    <property type="match status" value="1"/>
</dbReference>
<feature type="domain" description="PDZ" evidence="12">
    <location>
        <begin position="46"/>
        <end position="123"/>
    </location>
</feature>
<dbReference type="FunFam" id="2.30.42.10:FF:000033">
    <property type="entry name" value="Rho guanine nucleotide exchange factor (GEF) 11"/>
    <property type="match status" value="1"/>
</dbReference>
<dbReference type="InterPro" id="IPR044926">
    <property type="entry name" value="RGS_subdomain_2"/>
</dbReference>
<keyword evidence="14" id="KW-1185">Reference proteome</keyword>
<evidence type="ECO:0000256" key="2">
    <source>
        <dbReference type="ARBA" id="ARBA00004496"/>
    </source>
</evidence>
<evidence type="ECO:0008006" key="15">
    <source>
        <dbReference type="Google" id="ProtNLM"/>
    </source>
</evidence>
<dbReference type="PROSITE" id="PS00741">
    <property type="entry name" value="DH_1"/>
    <property type="match status" value="1"/>
</dbReference>
<dbReference type="InterPro" id="IPR036305">
    <property type="entry name" value="RGS_sf"/>
</dbReference>
<protein>
    <recommendedName>
        <fullName evidence="15">Rho guanine nucleotide exchange factor (GEF) 12a</fullName>
    </recommendedName>
</protein>
<feature type="region of interest" description="Disordered" evidence="9">
    <location>
        <begin position="469"/>
        <end position="563"/>
    </location>
</feature>
<dbReference type="Ensembl" id="ENSAOCT00000070639.1">
    <property type="protein sequence ID" value="ENSAOCP00000077839.1"/>
    <property type="gene ID" value="ENSAOCG00000021571.2"/>
</dbReference>
<dbReference type="GeneTree" id="ENSGT00940000157662"/>
<keyword evidence="6" id="KW-0344">Guanine-nucleotide releasing factor</keyword>
<evidence type="ECO:0000256" key="4">
    <source>
        <dbReference type="ARBA" id="ARBA00022490"/>
    </source>
</evidence>
<dbReference type="PANTHER" id="PTHR45872:SF3">
    <property type="entry name" value="RHO GUANINE NUCLEOTIDE EXCHANGE FACTOR 12"/>
    <property type="match status" value="1"/>
</dbReference>
<dbReference type="PANTHER" id="PTHR45872">
    <property type="entry name" value="RHO GUANINE NUCLEOTIDE EXCHANGE FACTOR 2, ISOFORM D"/>
    <property type="match status" value="1"/>
</dbReference>
<keyword evidence="7" id="KW-0175">Coiled coil</keyword>
<feature type="signal peptide" evidence="10">
    <location>
        <begin position="1"/>
        <end position="21"/>
    </location>
</feature>
<dbReference type="CDD" id="cd23069">
    <property type="entry name" value="PDZ_ARHGEF11-12-like"/>
    <property type="match status" value="1"/>
</dbReference>
<evidence type="ECO:0000313" key="14">
    <source>
        <dbReference type="Proteomes" id="UP001501940"/>
    </source>
</evidence>
<proteinExistence type="predicted"/>
<keyword evidence="10" id="KW-0732">Signal</keyword>
<evidence type="ECO:0000256" key="5">
    <source>
        <dbReference type="ARBA" id="ARBA00022553"/>
    </source>
</evidence>
<keyword evidence="5" id="KW-0597">Phosphoprotein</keyword>
<dbReference type="GO" id="GO:0016020">
    <property type="term" value="C:membrane"/>
    <property type="evidence" value="ECO:0007669"/>
    <property type="project" value="UniProtKB-SubCell"/>
</dbReference>
<keyword evidence="8" id="KW-0472">Membrane</keyword>
<dbReference type="InterPro" id="IPR011993">
    <property type="entry name" value="PH-like_dom_sf"/>
</dbReference>
<dbReference type="FunFam" id="2.30.29.30:FF:000072">
    <property type="entry name" value="Rho guanine nucleotide exchange factor 1"/>
    <property type="match status" value="1"/>
</dbReference>
<dbReference type="InterPro" id="IPR000219">
    <property type="entry name" value="DH_dom"/>
</dbReference>
<organism evidence="13 14">
    <name type="scientific">Amphiprion ocellaris</name>
    <name type="common">Clown anemonefish</name>
    <dbReference type="NCBI Taxonomy" id="80972"/>
    <lineage>
        <taxon>Eukaryota</taxon>
        <taxon>Metazoa</taxon>
        <taxon>Chordata</taxon>
        <taxon>Craniata</taxon>
        <taxon>Vertebrata</taxon>
        <taxon>Euteleostomi</taxon>
        <taxon>Actinopterygii</taxon>
        <taxon>Neopterygii</taxon>
        <taxon>Teleostei</taxon>
        <taxon>Neoteleostei</taxon>
        <taxon>Acanthomorphata</taxon>
        <taxon>Ovalentaria</taxon>
        <taxon>Pomacentridae</taxon>
        <taxon>Amphiprion</taxon>
    </lineage>
</organism>
<dbReference type="InterPro" id="IPR041020">
    <property type="entry name" value="PH_16"/>
</dbReference>
<dbReference type="Pfam" id="PF00621">
    <property type="entry name" value="RhoGEF"/>
    <property type="match status" value="1"/>
</dbReference>
<dbReference type="Pfam" id="PF17838">
    <property type="entry name" value="PH_16"/>
    <property type="match status" value="1"/>
</dbReference>
<reference evidence="13" key="3">
    <citation type="submission" date="2025-09" db="UniProtKB">
        <authorList>
            <consortium name="Ensembl"/>
        </authorList>
    </citation>
    <scope>IDENTIFICATION</scope>
</reference>
<evidence type="ECO:0000259" key="12">
    <source>
        <dbReference type="PROSITE" id="PS50106"/>
    </source>
</evidence>
<dbReference type="Gene3D" id="1.20.900.10">
    <property type="entry name" value="Dbl homology (DH) domain"/>
    <property type="match status" value="1"/>
</dbReference>
<dbReference type="SUPFAM" id="SSF50156">
    <property type="entry name" value="PDZ domain-like"/>
    <property type="match status" value="1"/>
</dbReference>
<dbReference type="GO" id="GO:0005085">
    <property type="term" value="F:guanyl-nucleotide exchange factor activity"/>
    <property type="evidence" value="ECO:0007669"/>
    <property type="project" value="UniProtKB-KW"/>
</dbReference>
<dbReference type="Gene3D" id="2.30.29.30">
    <property type="entry name" value="Pleckstrin-homology domain (PH domain)/Phosphotyrosine-binding domain (PTB)"/>
    <property type="match status" value="1"/>
</dbReference>
<evidence type="ECO:0000313" key="13">
    <source>
        <dbReference type="Ensembl" id="ENSAOCP00000077839.1"/>
    </source>
</evidence>
<dbReference type="GO" id="GO:0007186">
    <property type="term" value="P:G protein-coupled receptor signaling pathway"/>
    <property type="evidence" value="ECO:0007669"/>
    <property type="project" value="TreeGrafter"/>
</dbReference>
<evidence type="ECO:0000256" key="3">
    <source>
        <dbReference type="ARBA" id="ARBA00022468"/>
    </source>
</evidence>
<dbReference type="GO" id="GO:0001664">
    <property type="term" value="F:G protein-coupled receptor binding"/>
    <property type="evidence" value="ECO:0007669"/>
    <property type="project" value="TreeGrafter"/>
</dbReference>
<dbReference type="SMART" id="SM00325">
    <property type="entry name" value="RhoGEF"/>
    <property type="match status" value="1"/>
</dbReference>